<gene>
    <name evidence="3" type="ORF">EJ02DRAFT_454123</name>
</gene>
<keyword evidence="4" id="KW-1185">Reference proteome</keyword>
<dbReference type="OrthoDB" id="428260at2759"/>
<evidence type="ECO:0000259" key="2">
    <source>
        <dbReference type="Pfam" id="PF00144"/>
    </source>
</evidence>
<feature type="region of interest" description="Disordered" evidence="1">
    <location>
        <begin position="333"/>
        <end position="355"/>
    </location>
</feature>
<dbReference type="PANTHER" id="PTHR43283">
    <property type="entry name" value="BETA-LACTAMASE-RELATED"/>
    <property type="match status" value="1"/>
</dbReference>
<dbReference type="PANTHER" id="PTHR43283:SF3">
    <property type="entry name" value="BETA-LACTAMASE FAMILY PROTEIN (AFU_ORTHOLOGUE AFUA_5G07500)"/>
    <property type="match status" value="1"/>
</dbReference>
<protein>
    <submittedName>
        <fullName evidence="3">Beta-lactamase/transpeptidase-like protein</fullName>
    </submittedName>
</protein>
<name>A0A6A5SSQ0_9PLEO</name>
<evidence type="ECO:0000256" key="1">
    <source>
        <dbReference type="SAM" id="MobiDB-lite"/>
    </source>
</evidence>
<evidence type="ECO:0000313" key="4">
    <source>
        <dbReference type="Proteomes" id="UP000800038"/>
    </source>
</evidence>
<proteinExistence type="predicted"/>
<dbReference type="InterPro" id="IPR001466">
    <property type="entry name" value="Beta-lactam-related"/>
</dbReference>
<dbReference type="AlphaFoldDB" id="A0A6A5SSQ0"/>
<organism evidence="3 4">
    <name type="scientific">Clathrospora elynae</name>
    <dbReference type="NCBI Taxonomy" id="706981"/>
    <lineage>
        <taxon>Eukaryota</taxon>
        <taxon>Fungi</taxon>
        <taxon>Dikarya</taxon>
        <taxon>Ascomycota</taxon>
        <taxon>Pezizomycotina</taxon>
        <taxon>Dothideomycetes</taxon>
        <taxon>Pleosporomycetidae</taxon>
        <taxon>Pleosporales</taxon>
        <taxon>Diademaceae</taxon>
        <taxon>Clathrospora</taxon>
    </lineage>
</organism>
<dbReference type="Proteomes" id="UP000800038">
    <property type="component" value="Unassembled WGS sequence"/>
</dbReference>
<dbReference type="InterPro" id="IPR012338">
    <property type="entry name" value="Beta-lactam/transpept-like"/>
</dbReference>
<reference evidence="3" key="1">
    <citation type="journal article" date="2020" name="Stud. Mycol.">
        <title>101 Dothideomycetes genomes: a test case for predicting lifestyles and emergence of pathogens.</title>
        <authorList>
            <person name="Haridas S."/>
            <person name="Albert R."/>
            <person name="Binder M."/>
            <person name="Bloem J."/>
            <person name="Labutti K."/>
            <person name="Salamov A."/>
            <person name="Andreopoulos B."/>
            <person name="Baker S."/>
            <person name="Barry K."/>
            <person name="Bills G."/>
            <person name="Bluhm B."/>
            <person name="Cannon C."/>
            <person name="Castanera R."/>
            <person name="Culley D."/>
            <person name="Daum C."/>
            <person name="Ezra D."/>
            <person name="Gonzalez J."/>
            <person name="Henrissat B."/>
            <person name="Kuo A."/>
            <person name="Liang C."/>
            <person name="Lipzen A."/>
            <person name="Lutzoni F."/>
            <person name="Magnuson J."/>
            <person name="Mondo S."/>
            <person name="Nolan M."/>
            <person name="Ohm R."/>
            <person name="Pangilinan J."/>
            <person name="Park H.-J."/>
            <person name="Ramirez L."/>
            <person name="Alfaro M."/>
            <person name="Sun H."/>
            <person name="Tritt A."/>
            <person name="Yoshinaga Y."/>
            <person name="Zwiers L.-H."/>
            <person name="Turgeon B."/>
            <person name="Goodwin S."/>
            <person name="Spatafora J."/>
            <person name="Crous P."/>
            <person name="Grigoriev I."/>
        </authorList>
    </citation>
    <scope>NUCLEOTIDE SEQUENCE</scope>
    <source>
        <strain evidence="3">CBS 161.51</strain>
    </source>
</reference>
<dbReference type="Pfam" id="PF00144">
    <property type="entry name" value="Beta-lactamase"/>
    <property type="match status" value="1"/>
</dbReference>
<dbReference type="SUPFAM" id="SSF56601">
    <property type="entry name" value="beta-lactamase/transpeptidase-like"/>
    <property type="match status" value="1"/>
</dbReference>
<dbReference type="EMBL" id="ML976033">
    <property type="protein sequence ID" value="KAF1942609.1"/>
    <property type="molecule type" value="Genomic_DNA"/>
</dbReference>
<sequence length="452" mass="48979">MAPSLTPQSTQALKVYIDNATNPSTASPVLPAALLHIVDAQNNVLFTHGSGPEATPTLESIGHIQSLSKLVGAIAYMQLVERGLATLDDPSIITTHLPELAAKQVLTGYTVDADTGKKIWTFEARKGDIIPRMLLNHTYGGGNTHFNTMLLEYLKDKGEDFLPKINESADPYGTLLISPLLWQPGTKTNYAQGLDWIAMLIERITNQSLNSYLEENIFAPLGLLQTGLQPLLGGGVLDREGNKGKFWPRKMRMRTETTVGDFVTIDPPDLVQVKRADAWPAGTHHTLCLSAGLISSARDYAHILTTLFPHNCGRDPVSGHRLLSPVSVAEITSPQLPPHLRNNSRKVPTSGDPPGGLSIMLPTNLEAPERDPEGSYGLACAVQGADRVLKEGGKGRSKGSVYWYGAANTEYWVDGVKGIAVFVNGNYHPWNDQAWTEFVTGVEGLVYAGLEG</sequence>
<evidence type="ECO:0000313" key="3">
    <source>
        <dbReference type="EMBL" id="KAF1942609.1"/>
    </source>
</evidence>
<feature type="domain" description="Beta-lactamase-related" evidence="2">
    <location>
        <begin position="30"/>
        <end position="430"/>
    </location>
</feature>
<accession>A0A6A5SSQ0</accession>
<dbReference type="InterPro" id="IPR050789">
    <property type="entry name" value="Diverse_Enzym_Activities"/>
</dbReference>
<dbReference type="Gene3D" id="3.40.710.10">
    <property type="entry name" value="DD-peptidase/beta-lactamase superfamily"/>
    <property type="match status" value="1"/>
</dbReference>